<evidence type="ECO:0008006" key="15">
    <source>
        <dbReference type="Google" id="ProtNLM"/>
    </source>
</evidence>
<keyword evidence="10" id="KW-0175">Coiled coil</keyword>
<accession>A0A813GAC8</accession>
<name>A0A813GAC8_POLGL</name>
<dbReference type="PANTHER" id="PTHR43427:SF6">
    <property type="entry name" value="CHLORIDE CHANNEL PROTEIN CLC-E"/>
    <property type="match status" value="1"/>
</dbReference>
<dbReference type="GO" id="GO:0034707">
    <property type="term" value="C:chloride channel complex"/>
    <property type="evidence" value="ECO:0007669"/>
    <property type="project" value="UniProtKB-KW"/>
</dbReference>
<dbReference type="InterPro" id="IPR014743">
    <property type="entry name" value="Cl-channel_core"/>
</dbReference>
<protein>
    <recommendedName>
        <fullName evidence="15">Chloride channel protein</fullName>
    </recommendedName>
</protein>
<keyword evidence="14" id="KW-1185">Reference proteome</keyword>
<feature type="compositionally biased region" description="Low complexity" evidence="11">
    <location>
        <begin position="1267"/>
        <end position="1288"/>
    </location>
</feature>
<evidence type="ECO:0000256" key="7">
    <source>
        <dbReference type="ARBA" id="ARBA00023173"/>
    </source>
</evidence>
<feature type="coiled-coil region" evidence="10">
    <location>
        <begin position="648"/>
        <end position="696"/>
    </location>
</feature>
<dbReference type="Gene3D" id="1.10.3080.10">
    <property type="entry name" value="Clc chloride channel"/>
    <property type="match status" value="1"/>
</dbReference>
<feature type="transmembrane region" description="Helical" evidence="12">
    <location>
        <begin position="237"/>
        <end position="264"/>
    </location>
</feature>
<dbReference type="InterPro" id="IPR050368">
    <property type="entry name" value="ClC-type_chloride_channel"/>
</dbReference>
<evidence type="ECO:0000256" key="8">
    <source>
        <dbReference type="ARBA" id="ARBA00023214"/>
    </source>
</evidence>
<keyword evidence="9" id="KW-0407">Ion channel</keyword>
<feature type="transmembrane region" description="Helical" evidence="12">
    <location>
        <begin position="466"/>
        <end position="493"/>
    </location>
</feature>
<evidence type="ECO:0000256" key="9">
    <source>
        <dbReference type="ARBA" id="ARBA00023303"/>
    </source>
</evidence>
<feature type="transmembrane region" description="Helical" evidence="12">
    <location>
        <begin position="83"/>
        <end position="107"/>
    </location>
</feature>
<dbReference type="Proteomes" id="UP000654075">
    <property type="component" value="Unassembled WGS sequence"/>
</dbReference>
<keyword evidence="8" id="KW-0868">Chloride</keyword>
<dbReference type="InterPro" id="IPR001807">
    <property type="entry name" value="ClC"/>
</dbReference>
<feature type="transmembrane region" description="Helical" evidence="12">
    <location>
        <begin position="433"/>
        <end position="454"/>
    </location>
</feature>
<feature type="transmembrane region" description="Helical" evidence="12">
    <location>
        <begin position="204"/>
        <end position="225"/>
    </location>
</feature>
<keyword evidence="4 12" id="KW-1133">Transmembrane helix</keyword>
<proteinExistence type="predicted"/>
<dbReference type="EMBL" id="CAJNNV010028293">
    <property type="protein sequence ID" value="CAE8624021.1"/>
    <property type="molecule type" value="Genomic_DNA"/>
</dbReference>
<sequence length="1723" mass="189875">MSWLSGSTAVSLEPLPVRSNAGSTCGELPREGTAREMFESRFLEGLACDFQAEEILESGGSGGGPGKDLLANMETPWLCSRAFLADFLALSLVAAFMGAFSTAYMWLVGDKTEQWLSAVSPHGKYPEDAESVKTLQGAPLWVPLCWAGGTAVGVLKVLLGVDEVPSFLQEIQHQAADPNLAGKTLVCCVASLMTGAALGPEAGLAAVGGAAGTLAANVFCSGAWVPPERKEERRKLLVLGGITAAFGSIVPAPWIAVLLCWEIAAQKGDEEGSEMRLFGRRKLTLLGWAATLAFVMRYHIRPMKPVPLYGSLMDKAYDNTMPFKALGLGLAAGVMIIVYFIIAGISKALFQRLGKVLTRRCGKPGRIIGLASCAGLLTGLLGWAVPLCLMDGQAAMASTVKHVQSGDLLLEDLVFVALAKCAAYWVAASGGLVGGILFPLMYLGLVFGEIMAHFPGFQHFNQLPGAAFTVPVLMSSLPASIIPVPFTMVALPVTLFGLGPLWCVPLFVAVLASYSVVVGSGLLRRQSQHAMLPDCETRPVLLFAEAVALKPLWARKRTALLEERTRGEVISGYFDDAHRGLQRQQNERGLTSSGSNVQLPPLRQDSPSADKDSLIWDKGAGSVQQSVSLGSLEFTQEQAARGIQADRLQQALSESSRMSRKVRALQDQLAITSAKKEAFRAQAQRLEKEFKKGRDQSDILSKDLLEARREAGQLAKESQEAMQMMTEMRKAHIQEVRLLQRGLAARGGDSQSRTQTALFALFSLDSRRVISCNVIEKWHCTIFDAPGRSDFIKHMIIGYGTRLHWREKVGCNTARYKQAHYFAIGTVIMCWLVNVGGKKDFDENMPGTKAEVSSEVIYADTIHDAKFTPPQASSDAPEDSDEEFEHELLAFEQRSGLDRVIQNWRLLLGTVFEMPLGAVPSRPVVFEPPLDLQVLLDECVRGVWRSWSLPKIQFFRQNAGSQHWPTEWGQDEEYNWSTNSSEDAYEVVGQPVAVQPSKWNARTSDAGITPVSSVDMENFVMIWTEEQKNWPKVVQVKAPRIAMIYTYLKEWEVKSLVERRKAWVLAQIHLQKEWPGHYRLSESELNDLQGSLPDGPAINLVAPREVRSDLQIARINIAAQTPPLGPPQDLAGPAVSTIPNALTKAPWIQKHADFAPQQGNWGTDRRQYADVYSFRTRPVHEVRPDQIEECLNDLAKLVNDDLIPIAGYKTRYLLLKPVGQPQQRPPDQPPAAQPVDQPSSASIDPDSAWGNWNRNQAANDAWSSNNERSAQAADQQARAAQQETAADTWAAREAERVNNSAPKENEMQDQRQEVRQAHNALPKYLKYLSRNGSSFVYDDRDGRFVSPFNGNHPLQAYRGRNLEIVRPTTSKQVANKDGVMGYLYIARNLGEFTVQLVVSWDYPESSVAPRISESVIKQLAHERFQPLNIPLMNAATPGFLDIKIALYGTFSRMWNNAVHHGTTQYTTFLSVTSRIRTQTEVTRLDTHVLGSFSSVPNLDHSQIRVSVVQFLRGKRAIAYNWGDKEALVALQDDPLGTGNCWVVEMMFTDMLNSTAASCARSAVTSDMFIVAGMKGNQLVETTKWLRSLKPTAPRIMGPDQIEELGQVASHHDWWFKHALRAGPNRRVTVGEVQMQDRPNRHMAIVAPMEILETMAEINDGRALGNGTLGVNAQLMSSVLSAPREDLRSAISRMLIEDVSQETQGAGLVMVDGEPLEEEIDMAV</sequence>
<feature type="transmembrane region" description="Helical" evidence="12">
    <location>
        <begin position="284"/>
        <end position="300"/>
    </location>
</feature>
<dbReference type="PANTHER" id="PTHR43427">
    <property type="entry name" value="CHLORIDE CHANNEL PROTEIN CLC-E"/>
    <property type="match status" value="1"/>
</dbReference>
<feature type="transmembrane region" description="Helical" evidence="12">
    <location>
        <begin position="365"/>
        <end position="389"/>
    </location>
</feature>
<feature type="compositionally biased region" description="Polar residues" evidence="11">
    <location>
        <begin position="1250"/>
        <end position="1266"/>
    </location>
</feature>
<dbReference type="GO" id="GO:0005254">
    <property type="term" value="F:chloride channel activity"/>
    <property type="evidence" value="ECO:0007669"/>
    <property type="project" value="UniProtKB-KW"/>
</dbReference>
<feature type="compositionally biased region" description="Polar residues" evidence="11">
    <location>
        <begin position="584"/>
        <end position="598"/>
    </location>
</feature>
<evidence type="ECO:0000256" key="6">
    <source>
        <dbReference type="ARBA" id="ARBA00023136"/>
    </source>
</evidence>
<comment type="caution">
    <text evidence="13">The sequence shown here is derived from an EMBL/GenBank/DDBJ whole genome shotgun (WGS) entry which is preliminary data.</text>
</comment>
<evidence type="ECO:0000256" key="10">
    <source>
        <dbReference type="SAM" id="Coils"/>
    </source>
</evidence>
<dbReference type="Pfam" id="PF00654">
    <property type="entry name" value="Voltage_CLC"/>
    <property type="match status" value="1"/>
</dbReference>
<feature type="transmembrane region" description="Helical" evidence="12">
    <location>
        <begin position="499"/>
        <end position="523"/>
    </location>
</feature>
<evidence type="ECO:0000256" key="11">
    <source>
        <dbReference type="SAM" id="MobiDB-lite"/>
    </source>
</evidence>
<evidence type="ECO:0000256" key="4">
    <source>
        <dbReference type="ARBA" id="ARBA00022989"/>
    </source>
</evidence>
<feature type="compositionally biased region" description="Pro residues" evidence="11">
    <location>
        <begin position="1223"/>
        <end position="1232"/>
    </location>
</feature>
<keyword evidence="7" id="KW-0869">Chloride channel</keyword>
<keyword evidence="6 12" id="KW-0472">Membrane</keyword>
<feature type="transmembrane region" description="Helical" evidence="12">
    <location>
        <begin position="321"/>
        <end position="345"/>
    </location>
</feature>
<comment type="subcellular location">
    <subcellularLocation>
        <location evidence="1">Membrane</location>
        <topology evidence="1">Multi-pass membrane protein</topology>
    </subcellularLocation>
</comment>
<gene>
    <name evidence="13" type="ORF">PGLA1383_LOCUS41215</name>
</gene>
<reference evidence="13" key="1">
    <citation type="submission" date="2021-02" db="EMBL/GenBank/DDBJ databases">
        <authorList>
            <person name="Dougan E. K."/>
            <person name="Rhodes N."/>
            <person name="Thang M."/>
            <person name="Chan C."/>
        </authorList>
    </citation>
    <scope>NUCLEOTIDE SEQUENCE</scope>
</reference>
<evidence type="ECO:0000256" key="3">
    <source>
        <dbReference type="ARBA" id="ARBA00022692"/>
    </source>
</evidence>
<evidence type="ECO:0000256" key="5">
    <source>
        <dbReference type="ARBA" id="ARBA00023065"/>
    </source>
</evidence>
<evidence type="ECO:0000256" key="1">
    <source>
        <dbReference type="ARBA" id="ARBA00004141"/>
    </source>
</evidence>
<keyword evidence="2" id="KW-0813">Transport</keyword>
<feature type="region of interest" description="Disordered" evidence="11">
    <location>
        <begin position="584"/>
        <end position="611"/>
    </location>
</feature>
<evidence type="ECO:0000256" key="12">
    <source>
        <dbReference type="SAM" id="Phobius"/>
    </source>
</evidence>
<evidence type="ECO:0000313" key="14">
    <source>
        <dbReference type="Proteomes" id="UP000654075"/>
    </source>
</evidence>
<organism evidence="13 14">
    <name type="scientific">Polarella glacialis</name>
    <name type="common">Dinoflagellate</name>
    <dbReference type="NCBI Taxonomy" id="89957"/>
    <lineage>
        <taxon>Eukaryota</taxon>
        <taxon>Sar</taxon>
        <taxon>Alveolata</taxon>
        <taxon>Dinophyceae</taxon>
        <taxon>Suessiales</taxon>
        <taxon>Suessiaceae</taxon>
        <taxon>Polarella</taxon>
    </lineage>
</organism>
<keyword evidence="3 12" id="KW-0812">Transmembrane</keyword>
<evidence type="ECO:0000256" key="2">
    <source>
        <dbReference type="ARBA" id="ARBA00022448"/>
    </source>
</evidence>
<dbReference type="OrthoDB" id="449574at2759"/>
<keyword evidence="5" id="KW-0406">Ion transport</keyword>
<feature type="region of interest" description="Disordered" evidence="11">
    <location>
        <begin position="1219"/>
        <end position="1291"/>
    </location>
</feature>
<dbReference type="SUPFAM" id="SSF81340">
    <property type="entry name" value="Clc chloride channel"/>
    <property type="match status" value="1"/>
</dbReference>
<evidence type="ECO:0000313" key="13">
    <source>
        <dbReference type="EMBL" id="CAE8624021.1"/>
    </source>
</evidence>